<dbReference type="PANTHER" id="PTHR33376:SF15">
    <property type="entry name" value="BLL6794 PROTEIN"/>
    <property type="match status" value="1"/>
</dbReference>
<dbReference type="Proteomes" id="UP000607796">
    <property type="component" value="Unassembled WGS sequence"/>
</dbReference>
<feature type="chain" id="PRO_5047051888" evidence="4">
    <location>
        <begin position="22"/>
        <end position="331"/>
    </location>
</feature>
<evidence type="ECO:0000313" key="6">
    <source>
        <dbReference type="Proteomes" id="UP000607796"/>
    </source>
</evidence>
<feature type="signal peptide" evidence="4">
    <location>
        <begin position="1"/>
        <end position="21"/>
    </location>
</feature>
<protein>
    <submittedName>
        <fullName evidence="5">TRAP transporter substrate-binding protein</fullName>
    </submittedName>
</protein>
<dbReference type="InterPro" id="IPR018389">
    <property type="entry name" value="DctP_fam"/>
</dbReference>
<dbReference type="CDD" id="cd13603">
    <property type="entry name" value="PBP2_TRAP_Siap_TeaA_like"/>
    <property type="match status" value="1"/>
</dbReference>
<dbReference type="NCBIfam" id="NF037995">
    <property type="entry name" value="TRAP_S1"/>
    <property type="match status" value="1"/>
</dbReference>
<name>A0ABR9X7S3_9RHOB</name>
<evidence type="ECO:0000256" key="3">
    <source>
        <dbReference type="ARBA" id="ARBA00022764"/>
    </source>
</evidence>
<evidence type="ECO:0000256" key="1">
    <source>
        <dbReference type="ARBA" id="ARBA00004418"/>
    </source>
</evidence>
<keyword evidence="2 4" id="KW-0732">Signal</keyword>
<dbReference type="RefSeq" id="WP_194136901.1">
    <property type="nucleotide sequence ID" value="NZ_JADFFK010000020.1"/>
</dbReference>
<evidence type="ECO:0000256" key="4">
    <source>
        <dbReference type="SAM" id="SignalP"/>
    </source>
</evidence>
<proteinExistence type="predicted"/>
<keyword evidence="3" id="KW-0574">Periplasm</keyword>
<accession>A0ABR9X7S3</accession>
<reference evidence="5 6" key="1">
    <citation type="journal article" date="2021" name="Int. J. Syst. Evol. Microbiol.">
        <title>Salipiger mangrovisoli sp. nov., isolated from mangrove soil and the proposal for the reclassification of Paraphaeobacter pallidus as Salipiger pallidus comb. nov.</title>
        <authorList>
            <person name="Du J."/>
            <person name="Liu Y."/>
            <person name="Pei T."/>
            <person name="Deng M.R."/>
            <person name="Zhu H."/>
        </authorList>
    </citation>
    <scope>NUCLEOTIDE SEQUENCE [LARGE SCALE GENOMIC DNA]</scope>
    <source>
        <strain evidence="5 6">6D45A</strain>
    </source>
</reference>
<gene>
    <name evidence="5" type="ORF">IQ782_22445</name>
</gene>
<organism evidence="5 6">
    <name type="scientific">Salipiger mangrovisoli</name>
    <dbReference type="NCBI Taxonomy" id="2865933"/>
    <lineage>
        <taxon>Bacteria</taxon>
        <taxon>Pseudomonadati</taxon>
        <taxon>Pseudomonadota</taxon>
        <taxon>Alphaproteobacteria</taxon>
        <taxon>Rhodobacterales</taxon>
        <taxon>Roseobacteraceae</taxon>
        <taxon>Salipiger</taxon>
    </lineage>
</organism>
<comment type="subcellular location">
    <subcellularLocation>
        <location evidence="1">Periplasm</location>
    </subcellularLocation>
</comment>
<dbReference type="PANTHER" id="PTHR33376">
    <property type="match status" value="1"/>
</dbReference>
<comment type="caution">
    <text evidence="5">The sequence shown here is derived from an EMBL/GenBank/DDBJ whole genome shotgun (WGS) entry which is preliminary data.</text>
</comment>
<dbReference type="Pfam" id="PF03480">
    <property type="entry name" value="DctP"/>
    <property type="match status" value="1"/>
</dbReference>
<dbReference type="EMBL" id="JADFFK010000020">
    <property type="protein sequence ID" value="MBE9639621.1"/>
    <property type="molecule type" value="Genomic_DNA"/>
</dbReference>
<evidence type="ECO:0000256" key="2">
    <source>
        <dbReference type="ARBA" id="ARBA00022729"/>
    </source>
</evidence>
<evidence type="ECO:0000313" key="5">
    <source>
        <dbReference type="EMBL" id="MBE9639621.1"/>
    </source>
</evidence>
<dbReference type="Gene3D" id="3.40.190.170">
    <property type="entry name" value="Bacterial extracellular solute-binding protein, family 7"/>
    <property type="match status" value="1"/>
</dbReference>
<keyword evidence="6" id="KW-1185">Reference proteome</keyword>
<sequence>MKLTATLAGLLVAAMPILATAQPLTMVLSNDNNAKGLKGQTFDFFVERAKEALGDDLTADMHHGGTLFDQDSQVVGTQLGEAQIIAPAIGIYSQLVPEVNMFELPFLLSSPAKIQAAFEDESLRALWVPKLQAKGIEPVAIWMNGPRDLGYRGDKPVLLPEDAQGLKIRVQSAPVYVAPFEAIHSNPVGVSWSETPTALEQGVIDGAEPTPNAWRGSGMWQMIDQITLTEHIYTAWIVGANKMWWDGLTDAQREGLQSALDAATAWNAEQADQINNQDLEFFASEGKQIHRLTEEQQAAWKDAMVPVWQKYGTEVIGEDGMNRLIEISKAE</sequence>
<dbReference type="InterPro" id="IPR038404">
    <property type="entry name" value="TRAP_DctP_sf"/>
</dbReference>